<sequence>MLDTLIASERESLLNRTEKNTDQNGILKAGSVNDYKEVGFGRTKRDNDLAVAETNLKSDPSFKSSLAHETPEQHRNLEGEFITSQWLTRQSIESAPSIDPLKMHKDGRPPFGFRTGLPRYSARWGTKSGAKKSFVWKYFFHPELTMGVRDLTHTQCMLCDSQLAFNTSGTTTTMLNHLKSRHSEVVEREQQHQLMLNMEDRRLTPKGPTHPPNIQSVRQERTRPTQCDPVLGHSLMKNGLLKRTQRGRPPGSGRKACPSSKMFATHGGYRSGLGRFDALNPRFYGSSQSSVAGNKYLSQCAPGMHGRFSRGHKTQVQPLLPQITDLLPEQDGFKLRGPLGQENSLLHPLISPVPGRNVPQIPRPTDLFNMSLWMAMHNNRSMKTTNLPLMAPTTDTSRNGWNKFFASMIGLNGHCHDFINGGSLATVSQSVFDNHSTSLPLDLKVGCMGADNGDAAVRRSSLPQNNTNLSNNYTDIKHNSVFKSPYTSRTTERELPPPTYYSLESLSGLQRSQRQNDISLELMKKKNVLSLFKAMTHPLAGRLFNGVDIEPCKEASRPQEMRNFVNAPWNRQRSEICPCRLEGNKRSVIDVYAATIENDRKVETSQPLDLSCPSRSKQYTITSLDSIPDHLTASRSFRHQNQEADNGNLLLKFDEELHYRDQKRGSFPTETELLSKSFTPSRMRGFPADEMSQASIPSSQMTAGNWTFTSKRKCSKPSHISSRTEMPFQSREPRTNSEPQFAYDERHPFVFAVDRLRMNSEDGPTGRPNYSVLSGNSGVSKDDQWPAQKERTFDSSGGGSATKTSASLSSAEFLHRLAYFLVRDLHPPEVLEDDGFKVSGLKNLAESLAHCFQQLHGSVQIQSSAGFGGPWPLHVVTNRPALVSDLLQQSQLFPPVSSRYVTIPCFFTTLISSLEAALNLSEVKSVLHLIYDEYRAQGNRNKIVKSSGQMMNNLHFVSIKTLVGESEHNTANVQIPECFAGENERNNNRHGKPERTEHDDEKLDSGENNLNHCLLSSLPWGDSIRFDFALDLLKWAAQACYNDGDMKISLYMGTFGELLKILQDVKRIIDLLSKGETFSSIAMIEPTLLRLFDSSLKNPGTDQTRGNTPSDVPERHVVISSFKLAVKAYLTQVYPREGPVHDALLVASLLDPRFKSNIYQSQKDAYRILQAKVDQVHISPETPTESTEQQKKSLDQLLRNSVPCENPSSEIDRYVCLDEIGPSENPIQWWIRHRNNFPHLAILAFYYLIIPPNSCEVHPSDCDSRVQGSPSTESRISGMSLSADWVKENLVSVNFSSGSGARIQPADLPTYYFLMKNWRYTAAR</sequence>
<feature type="domain" description="BED-type" evidence="8">
    <location>
        <begin position="130"/>
        <end position="189"/>
    </location>
</feature>
<comment type="caution">
    <text evidence="9">The sequence shown here is derived from an EMBL/GenBank/DDBJ whole genome shotgun (WGS) entry which is preliminary data.</text>
</comment>
<dbReference type="SMART" id="SM00614">
    <property type="entry name" value="ZnF_BED"/>
    <property type="match status" value="1"/>
</dbReference>
<feature type="region of interest" description="Disordered" evidence="7">
    <location>
        <begin position="242"/>
        <end position="263"/>
    </location>
</feature>
<dbReference type="InterPro" id="IPR012337">
    <property type="entry name" value="RNaseH-like_sf"/>
</dbReference>
<keyword evidence="5" id="KW-0804">Transcription</keyword>
<feature type="compositionally biased region" description="Basic and acidic residues" evidence="7">
    <location>
        <begin position="982"/>
        <end position="1004"/>
    </location>
</feature>
<dbReference type="GO" id="GO:0003677">
    <property type="term" value="F:DNA binding"/>
    <property type="evidence" value="ECO:0007669"/>
    <property type="project" value="InterPro"/>
</dbReference>
<protein>
    <recommendedName>
        <fullName evidence="8">BED-type domain-containing protein</fullName>
    </recommendedName>
</protein>
<dbReference type="Proteomes" id="UP001497525">
    <property type="component" value="Unassembled WGS sequence"/>
</dbReference>
<gene>
    <name evidence="9" type="ORF">CDAUBV1_LOCUS13587</name>
</gene>
<evidence type="ECO:0000313" key="9">
    <source>
        <dbReference type="EMBL" id="CAL5138780.1"/>
    </source>
</evidence>
<dbReference type="PANTHER" id="PTHR46481">
    <property type="entry name" value="ZINC FINGER BED DOMAIN-CONTAINING PROTEIN 4"/>
    <property type="match status" value="1"/>
</dbReference>
<proteinExistence type="predicted"/>
<feature type="region of interest" description="Disordered" evidence="7">
    <location>
        <begin position="760"/>
        <end position="805"/>
    </location>
</feature>
<evidence type="ECO:0000256" key="3">
    <source>
        <dbReference type="ARBA" id="ARBA00022833"/>
    </source>
</evidence>
<evidence type="ECO:0000256" key="5">
    <source>
        <dbReference type="ARBA" id="ARBA00023163"/>
    </source>
</evidence>
<feature type="region of interest" description="Disordered" evidence="7">
    <location>
        <begin position="709"/>
        <end position="739"/>
    </location>
</feature>
<dbReference type="PROSITE" id="PS50808">
    <property type="entry name" value="ZF_BED"/>
    <property type="match status" value="1"/>
</dbReference>
<dbReference type="InterPro" id="IPR003656">
    <property type="entry name" value="Znf_BED"/>
</dbReference>
<feature type="region of interest" description="Disordered" evidence="7">
    <location>
        <begin position="202"/>
        <end position="227"/>
    </location>
</feature>
<dbReference type="SUPFAM" id="SSF53098">
    <property type="entry name" value="Ribonuclease H-like"/>
    <property type="match status" value="1"/>
</dbReference>
<evidence type="ECO:0000256" key="1">
    <source>
        <dbReference type="ARBA" id="ARBA00022723"/>
    </source>
</evidence>
<evidence type="ECO:0000313" key="10">
    <source>
        <dbReference type="Proteomes" id="UP001497525"/>
    </source>
</evidence>
<evidence type="ECO:0000256" key="6">
    <source>
        <dbReference type="PROSITE-ProRule" id="PRU00027"/>
    </source>
</evidence>
<feature type="region of interest" description="Disordered" evidence="7">
    <location>
        <begin position="977"/>
        <end position="1004"/>
    </location>
</feature>
<keyword evidence="2 6" id="KW-0863">Zinc-finger</keyword>
<keyword evidence="1" id="KW-0479">Metal-binding</keyword>
<evidence type="ECO:0000256" key="7">
    <source>
        <dbReference type="SAM" id="MobiDB-lite"/>
    </source>
</evidence>
<evidence type="ECO:0000256" key="2">
    <source>
        <dbReference type="ARBA" id="ARBA00022771"/>
    </source>
</evidence>
<evidence type="ECO:0000259" key="8">
    <source>
        <dbReference type="PROSITE" id="PS50808"/>
    </source>
</evidence>
<feature type="compositionally biased region" description="Basic and acidic residues" evidence="7">
    <location>
        <begin position="780"/>
        <end position="793"/>
    </location>
</feature>
<organism evidence="9 10">
    <name type="scientific">Calicophoron daubneyi</name>
    <name type="common">Rumen fluke</name>
    <name type="synonym">Paramphistomum daubneyi</name>
    <dbReference type="NCBI Taxonomy" id="300641"/>
    <lineage>
        <taxon>Eukaryota</taxon>
        <taxon>Metazoa</taxon>
        <taxon>Spiralia</taxon>
        <taxon>Lophotrochozoa</taxon>
        <taxon>Platyhelminthes</taxon>
        <taxon>Trematoda</taxon>
        <taxon>Digenea</taxon>
        <taxon>Plagiorchiida</taxon>
        <taxon>Pronocephalata</taxon>
        <taxon>Paramphistomoidea</taxon>
        <taxon>Paramphistomidae</taxon>
        <taxon>Calicophoron</taxon>
    </lineage>
</organism>
<dbReference type="Pfam" id="PF02892">
    <property type="entry name" value="zf-BED"/>
    <property type="match status" value="1"/>
</dbReference>
<dbReference type="EMBL" id="CAXLJL010000523">
    <property type="protein sequence ID" value="CAL5138780.1"/>
    <property type="molecule type" value="Genomic_DNA"/>
</dbReference>
<keyword evidence="4" id="KW-0805">Transcription regulation</keyword>
<dbReference type="InterPro" id="IPR036236">
    <property type="entry name" value="Znf_C2H2_sf"/>
</dbReference>
<name>A0AAV2TR83_CALDB</name>
<reference evidence="9" key="1">
    <citation type="submission" date="2024-06" db="EMBL/GenBank/DDBJ databases">
        <authorList>
            <person name="Liu X."/>
            <person name="Lenzi L."/>
            <person name="Haldenby T S."/>
            <person name="Uol C."/>
        </authorList>
    </citation>
    <scope>NUCLEOTIDE SEQUENCE</scope>
</reference>
<keyword evidence="3" id="KW-0862">Zinc</keyword>
<accession>A0AAV2TR83</accession>
<dbReference type="SUPFAM" id="SSF57667">
    <property type="entry name" value="beta-beta-alpha zinc fingers"/>
    <property type="match status" value="1"/>
</dbReference>
<dbReference type="PANTHER" id="PTHR46481:SF9">
    <property type="entry name" value="ZINC FINGER BED DOMAIN-CONTAINING PROTEIN 1-LIKE"/>
    <property type="match status" value="1"/>
</dbReference>
<evidence type="ECO:0000256" key="4">
    <source>
        <dbReference type="ARBA" id="ARBA00023015"/>
    </source>
</evidence>
<dbReference type="GO" id="GO:0008270">
    <property type="term" value="F:zinc ion binding"/>
    <property type="evidence" value="ECO:0007669"/>
    <property type="project" value="UniProtKB-KW"/>
</dbReference>
<dbReference type="InterPro" id="IPR052035">
    <property type="entry name" value="ZnF_BED_domain_contain"/>
</dbReference>